<dbReference type="InterPro" id="IPR014795">
    <property type="entry name" value="TacA_1-like"/>
</dbReference>
<name>A0A879R3W7_9CAUD</name>
<accession>A0A879R3W7</accession>
<evidence type="ECO:0000313" key="3">
    <source>
        <dbReference type="Proteomes" id="UP000664915"/>
    </source>
</evidence>
<dbReference type="KEGG" id="vg:77946285"/>
<protein>
    <submittedName>
        <fullName evidence="2">Uncharacterized protein</fullName>
    </submittedName>
</protein>
<dbReference type="Pfam" id="PF08681">
    <property type="entry name" value="TacA1"/>
    <property type="match status" value="1"/>
</dbReference>
<evidence type="ECO:0000313" key="2">
    <source>
        <dbReference type="EMBL" id="QPX48080.1"/>
    </source>
</evidence>
<dbReference type="Proteomes" id="UP000664915">
    <property type="component" value="Segment"/>
</dbReference>
<evidence type="ECO:0000256" key="1">
    <source>
        <dbReference type="ARBA" id="ARBA00022649"/>
    </source>
</evidence>
<organism evidence="2 3">
    <name type="scientific">Synechococcus phage S-SRM01</name>
    <dbReference type="NCBI Taxonomy" id="2781608"/>
    <lineage>
        <taxon>Viruses</taxon>
        <taxon>Duplodnaviria</taxon>
        <taxon>Heunggongvirae</taxon>
        <taxon>Uroviricota</taxon>
        <taxon>Caudoviricetes</taxon>
        <taxon>Pantevenvirales</taxon>
        <taxon>Kyanoviridae</taxon>
        <taxon>Serangoonvirus</taxon>
        <taxon>Serangoonvirus essarone</taxon>
    </lineage>
</organism>
<dbReference type="GeneID" id="77946285"/>
<dbReference type="EMBL" id="MW015081">
    <property type="protein sequence ID" value="QPX48080.1"/>
    <property type="molecule type" value="Genomic_DNA"/>
</dbReference>
<keyword evidence="1" id="KW-1277">Toxin-antitoxin system</keyword>
<proteinExistence type="predicted"/>
<keyword evidence="3" id="KW-1185">Reference proteome</keyword>
<sequence length="75" mass="9317">MDDHQRYWDFWLSINRGYDDMNYQHKFREFWGKNAKPERIVLSKEDFDALVEKLNEPPQYNEKIARVLQRKAPWD</sequence>
<dbReference type="RefSeq" id="YP_010670090.1">
    <property type="nucleotide sequence ID" value="NC_070963.1"/>
</dbReference>
<reference evidence="2" key="1">
    <citation type="submission" date="2020-09" db="EMBL/GenBank/DDBJ databases">
        <authorList>
            <person name="Zhang D."/>
            <person name="Hatherill J.R."/>
            <person name="Ramirez J.F."/>
            <person name="Edinger B."/>
            <person name="Balarin R."/>
            <person name="Sullivan A."/>
            <person name="Humpal K.M."/>
            <person name="Guseva A."/>
            <person name="Butela K.A."/>
            <person name="Garlena R.A."/>
            <person name="Russell D.A."/>
            <person name="Pope W.H."/>
            <person name="Jacobs-Sera D."/>
            <person name="Hatfull G.F."/>
        </authorList>
    </citation>
    <scope>NUCLEOTIDE SEQUENCE</scope>
</reference>